<protein>
    <submittedName>
        <fullName evidence="1">Uncharacterized protein</fullName>
    </submittedName>
</protein>
<evidence type="ECO:0000313" key="1">
    <source>
        <dbReference type="EMBL" id="VFS35842.1"/>
    </source>
</evidence>
<dbReference type="AlphaFoldDB" id="A0A484YI67"/>
<organism evidence="1 2">
    <name type="scientific">Escherichia coli</name>
    <dbReference type="NCBI Taxonomy" id="562"/>
    <lineage>
        <taxon>Bacteria</taxon>
        <taxon>Pseudomonadati</taxon>
        <taxon>Pseudomonadota</taxon>
        <taxon>Gammaproteobacteria</taxon>
        <taxon>Enterobacterales</taxon>
        <taxon>Enterobacteriaceae</taxon>
        <taxon>Escherichia</taxon>
    </lineage>
</organism>
<dbReference type="EMBL" id="CAADIS010000005">
    <property type="protein sequence ID" value="VFS35842.1"/>
    <property type="molecule type" value="Genomic_DNA"/>
</dbReference>
<accession>A0A484YI67</accession>
<reference evidence="1 2" key="1">
    <citation type="submission" date="2019-03" db="EMBL/GenBank/DDBJ databases">
        <authorList>
            <consortium name="Pathogen Informatics"/>
        </authorList>
    </citation>
    <scope>NUCLEOTIDE SEQUENCE [LARGE SCALE GENOMIC DNA]</scope>
    <source>
        <strain evidence="1 2">NCTC9001</strain>
    </source>
</reference>
<name>A0A484YI67_ECOLX</name>
<evidence type="ECO:0000313" key="2">
    <source>
        <dbReference type="Proteomes" id="UP000372890"/>
    </source>
</evidence>
<gene>
    <name evidence="1" type="ORF">NCTC9001_05222</name>
</gene>
<sequence length="32" mass="3893">MTYGEAYLEGWKNIFNYEGVSNRFEVLVVYDW</sequence>
<dbReference type="Proteomes" id="UP000372890">
    <property type="component" value="Unassembled WGS sequence"/>
</dbReference>
<proteinExistence type="predicted"/>